<dbReference type="Proteomes" id="UP000277424">
    <property type="component" value="Unassembled WGS sequence"/>
</dbReference>
<dbReference type="PROSITE" id="PS51855">
    <property type="entry name" value="MGS"/>
    <property type="match status" value="1"/>
</dbReference>
<feature type="binding site" evidence="19">
    <location>
        <position position="851"/>
    </location>
    <ligand>
        <name>Mn(2+)</name>
        <dbReference type="ChEBI" id="CHEBI:29035"/>
        <label>3</label>
    </ligand>
</feature>
<dbReference type="SUPFAM" id="SSF56059">
    <property type="entry name" value="Glutathione synthetase ATP-binding domain-like"/>
    <property type="match status" value="2"/>
</dbReference>
<feature type="binding site" evidence="19">
    <location>
        <position position="766"/>
    </location>
    <ligand>
        <name>ATP</name>
        <dbReference type="ChEBI" id="CHEBI:30616"/>
        <label>2</label>
    </ligand>
</feature>
<feature type="binding site" evidence="19">
    <location>
        <position position="285"/>
    </location>
    <ligand>
        <name>Mn(2+)</name>
        <dbReference type="ChEBI" id="CHEBI:29035"/>
        <label>1</label>
    </ligand>
</feature>
<name>A0A420WAN2_9PROT</name>
<feature type="binding site" evidence="19">
    <location>
        <position position="299"/>
    </location>
    <ligand>
        <name>ATP</name>
        <dbReference type="ChEBI" id="CHEBI:30616"/>
        <label>1</label>
    </ligand>
</feature>
<feature type="binding site" evidence="19">
    <location>
        <position position="169"/>
    </location>
    <ligand>
        <name>ATP</name>
        <dbReference type="ChEBI" id="CHEBI:30616"/>
        <label>1</label>
    </ligand>
</feature>
<dbReference type="GO" id="GO:0006541">
    <property type="term" value="P:glutamine metabolic process"/>
    <property type="evidence" value="ECO:0007669"/>
    <property type="project" value="TreeGrafter"/>
</dbReference>
<feature type="binding site" evidence="19">
    <location>
        <position position="764"/>
    </location>
    <ligand>
        <name>ATP</name>
        <dbReference type="ChEBI" id="CHEBI:30616"/>
        <label>2</label>
    </ligand>
</feature>
<dbReference type="AlphaFoldDB" id="A0A420WAN2"/>
<evidence type="ECO:0000256" key="11">
    <source>
        <dbReference type="ARBA" id="ARBA00022840"/>
    </source>
</evidence>
<dbReference type="InterPro" id="IPR011607">
    <property type="entry name" value="MGS-like_dom"/>
</dbReference>
<reference evidence="22 23" key="1">
    <citation type="submission" date="2018-10" db="EMBL/GenBank/DDBJ databases">
        <title>Comparative analysis of microorganisms from saline springs in Andes Mountain Range, Colombia.</title>
        <authorList>
            <person name="Rubin E."/>
        </authorList>
    </citation>
    <scope>NUCLEOTIDE SEQUENCE [LARGE SCALE GENOMIC DNA]</scope>
    <source>
        <strain evidence="22 23">USBA 36</strain>
    </source>
</reference>
<dbReference type="InterPro" id="IPR036897">
    <property type="entry name" value="CarbamoylP_synth_lsu_oligo_sf"/>
</dbReference>
<dbReference type="InterPro" id="IPR016185">
    <property type="entry name" value="PreATP-grasp_dom_sf"/>
</dbReference>
<dbReference type="InterPro" id="IPR011761">
    <property type="entry name" value="ATP-grasp"/>
</dbReference>
<feature type="binding site" evidence="19">
    <location>
        <position position="851"/>
    </location>
    <ligand>
        <name>ATP</name>
        <dbReference type="ChEBI" id="CHEBI:30616"/>
        <label>2</label>
    </ligand>
</feature>
<dbReference type="FunFam" id="1.10.1030.10:FF:000002">
    <property type="entry name" value="Carbamoyl-phosphate synthase large chain"/>
    <property type="match status" value="1"/>
</dbReference>
<comment type="cofactor">
    <cofactor evidence="1">
        <name>Mn(2+)</name>
        <dbReference type="ChEBI" id="CHEBI:29035"/>
    </cofactor>
</comment>
<dbReference type="RefSeq" id="WP_121221820.1">
    <property type="nucleotide sequence ID" value="NZ_RBIG01000004.1"/>
</dbReference>
<feature type="binding site" evidence="19">
    <location>
        <position position="301"/>
    </location>
    <ligand>
        <name>Mg(2+)</name>
        <dbReference type="ChEBI" id="CHEBI:18420"/>
        <label>2</label>
    </ligand>
</feature>
<feature type="binding site" evidence="19">
    <location>
        <position position="796"/>
    </location>
    <ligand>
        <name>ATP</name>
        <dbReference type="ChEBI" id="CHEBI:30616"/>
        <label>2</label>
    </ligand>
</feature>
<evidence type="ECO:0000256" key="19">
    <source>
        <dbReference type="HAMAP-Rule" id="MF_01210"/>
    </source>
</evidence>
<dbReference type="PANTHER" id="PTHR11405:SF53">
    <property type="entry name" value="CARBAMOYL-PHOSPHATE SYNTHASE [AMMONIA], MITOCHONDRIAL"/>
    <property type="match status" value="1"/>
</dbReference>
<evidence type="ECO:0000259" key="20">
    <source>
        <dbReference type="PROSITE" id="PS50975"/>
    </source>
</evidence>
<dbReference type="GO" id="GO:0004087">
    <property type="term" value="F:carbamoyl-phosphate synthase (ammonia) activity"/>
    <property type="evidence" value="ECO:0007669"/>
    <property type="project" value="UniProtKB-EC"/>
</dbReference>
<feature type="binding site" evidence="19">
    <location>
        <position position="299"/>
    </location>
    <ligand>
        <name>Mn(2+)</name>
        <dbReference type="ChEBI" id="CHEBI:29035"/>
        <label>1</label>
    </ligand>
</feature>
<evidence type="ECO:0000256" key="15">
    <source>
        <dbReference type="ARBA" id="ARBA00047359"/>
    </source>
</evidence>
<feature type="binding site" evidence="19">
    <location>
        <position position="301"/>
    </location>
    <ligand>
        <name>Mn(2+)</name>
        <dbReference type="ChEBI" id="CHEBI:29035"/>
        <label>2</label>
    </ligand>
</feature>
<evidence type="ECO:0000256" key="5">
    <source>
        <dbReference type="ARBA" id="ARBA00022571"/>
    </source>
</evidence>
<comment type="pathway">
    <text evidence="2 19">Pyrimidine metabolism; UMP biosynthesis via de novo pathway; (S)-dihydroorotate from bicarbonate: step 1/3.</text>
</comment>
<dbReference type="Gene3D" id="3.40.50.1380">
    <property type="entry name" value="Methylglyoxal synthase-like domain"/>
    <property type="match status" value="1"/>
</dbReference>
<feature type="binding site" evidence="19">
    <location>
        <position position="299"/>
    </location>
    <ligand>
        <name>Mg(2+)</name>
        <dbReference type="ChEBI" id="CHEBI:18420"/>
        <label>2</label>
    </ligand>
</feature>
<comment type="catalytic activity">
    <reaction evidence="16 19">
        <text>hydrogencarbonate + L-glutamine + 2 ATP + H2O = carbamoyl phosphate + L-glutamate + 2 ADP + phosphate + 2 H(+)</text>
        <dbReference type="Rhea" id="RHEA:18633"/>
        <dbReference type="ChEBI" id="CHEBI:15377"/>
        <dbReference type="ChEBI" id="CHEBI:15378"/>
        <dbReference type="ChEBI" id="CHEBI:17544"/>
        <dbReference type="ChEBI" id="CHEBI:29985"/>
        <dbReference type="ChEBI" id="CHEBI:30616"/>
        <dbReference type="ChEBI" id="CHEBI:43474"/>
        <dbReference type="ChEBI" id="CHEBI:58228"/>
        <dbReference type="ChEBI" id="CHEBI:58359"/>
        <dbReference type="ChEBI" id="CHEBI:456216"/>
        <dbReference type="EC" id="6.3.5.5"/>
    </reaction>
</comment>
<evidence type="ECO:0000256" key="9">
    <source>
        <dbReference type="ARBA" id="ARBA00022737"/>
    </source>
</evidence>
<dbReference type="NCBIfam" id="NF003671">
    <property type="entry name" value="PRK05294.1"/>
    <property type="match status" value="1"/>
</dbReference>
<evidence type="ECO:0000259" key="21">
    <source>
        <dbReference type="PROSITE" id="PS51855"/>
    </source>
</evidence>
<evidence type="ECO:0000256" key="18">
    <source>
        <dbReference type="ARBA" id="ARBA00062056"/>
    </source>
</evidence>
<comment type="pathway">
    <text evidence="3 19">Amino-acid biosynthesis; L-arginine biosynthesis; carbamoyl phosphate from bicarbonate: step 1/1.</text>
</comment>
<feature type="binding site" evidence="19">
    <location>
        <position position="839"/>
    </location>
    <ligand>
        <name>ATP</name>
        <dbReference type="ChEBI" id="CHEBI:30616"/>
        <label>2</label>
    </ligand>
</feature>
<dbReference type="SUPFAM" id="SSF48108">
    <property type="entry name" value="Carbamoyl phosphate synthetase, large subunit connection domain"/>
    <property type="match status" value="1"/>
</dbReference>
<feature type="binding site" evidence="19">
    <location>
        <position position="285"/>
    </location>
    <ligand>
        <name>ATP</name>
        <dbReference type="ChEBI" id="CHEBI:30616"/>
        <label>1</label>
    </ligand>
</feature>
<dbReference type="PRINTS" id="PR00098">
    <property type="entry name" value="CPSASE"/>
</dbReference>
<feature type="binding site" evidence="19">
    <location>
        <position position="176"/>
    </location>
    <ligand>
        <name>ATP</name>
        <dbReference type="ChEBI" id="CHEBI:30616"/>
        <label>1</label>
    </ligand>
</feature>
<feature type="binding site" evidence="19">
    <location>
        <position position="210"/>
    </location>
    <ligand>
        <name>ATP</name>
        <dbReference type="ChEBI" id="CHEBI:30616"/>
        <label>1</label>
    </ligand>
</feature>
<feature type="binding site" evidence="19">
    <location>
        <position position="839"/>
    </location>
    <ligand>
        <name>Mn(2+)</name>
        <dbReference type="ChEBI" id="CHEBI:29035"/>
        <label>3</label>
    </ligand>
</feature>
<dbReference type="HAMAP" id="MF_01210_A">
    <property type="entry name" value="CPSase_L_chain_A"/>
    <property type="match status" value="1"/>
</dbReference>
<dbReference type="EMBL" id="RBIG01000004">
    <property type="protein sequence ID" value="RKQ68071.1"/>
    <property type="molecule type" value="Genomic_DNA"/>
</dbReference>
<keyword evidence="6 19" id="KW-0436">Ligase</keyword>
<dbReference type="FunFam" id="3.30.1490.20:FF:000001">
    <property type="entry name" value="Carbamoyl-phosphate synthase large chain"/>
    <property type="match status" value="1"/>
</dbReference>
<dbReference type="EC" id="6.3.5.5" evidence="19"/>
<organism evidence="22 23">
    <name type="scientific">Oceanibaculum indicum</name>
    <dbReference type="NCBI Taxonomy" id="526216"/>
    <lineage>
        <taxon>Bacteria</taxon>
        <taxon>Pseudomonadati</taxon>
        <taxon>Pseudomonadota</taxon>
        <taxon>Alphaproteobacteria</taxon>
        <taxon>Rhodospirillales</taxon>
        <taxon>Oceanibaculaceae</taxon>
        <taxon>Oceanibaculum</taxon>
    </lineage>
</organism>
<keyword evidence="12" id="KW-0460">Magnesium</keyword>
<feature type="binding site" evidence="19">
    <location>
        <position position="725"/>
    </location>
    <ligand>
        <name>ATP</name>
        <dbReference type="ChEBI" id="CHEBI:30616"/>
        <label>2</label>
    </ligand>
</feature>
<gene>
    <name evidence="19" type="primary">carB</name>
    <name evidence="22" type="ORF">BCL74_3389</name>
</gene>
<dbReference type="HAMAP" id="MF_01210_B">
    <property type="entry name" value="CPSase_L_chain_B"/>
    <property type="match status" value="1"/>
</dbReference>
<comment type="cofactor">
    <cofactor evidence="19">
        <name>Mg(2+)</name>
        <dbReference type="ChEBI" id="CHEBI:18420"/>
    </cofactor>
    <cofactor evidence="19">
        <name>Mn(2+)</name>
        <dbReference type="ChEBI" id="CHEBI:29035"/>
    </cofactor>
    <text evidence="19">Binds 4 Mg(2+) or Mn(2+) ions per subunit.</text>
</comment>
<dbReference type="NCBIfam" id="TIGR01369">
    <property type="entry name" value="CPSaseII_lrg"/>
    <property type="match status" value="1"/>
</dbReference>
<dbReference type="CDD" id="cd01424">
    <property type="entry name" value="MGS_CPS_II"/>
    <property type="match status" value="1"/>
</dbReference>
<keyword evidence="7 19" id="KW-0028">Amino-acid biosynthesis</keyword>
<dbReference type="PROSITE" id="PS00866">
    <property type="entry name" value="CPSASE_1"/>
    <property type="match status" value="1"/>
</dbReference>
<feature type="binding site" evidence="19">
    <location>
        <position position="798"/>
    </location>
    <ligand>
        <name>ATP</name>
        <dbReference type="ChEBI" id="CHEBI:30616"/>
        <label>2</label>
    </ligand>
</feature>
<dbReference type="PANTHER" id="PTHR11405">
    <property type="entry name" value="CARBAMOYLTRANSFERASE FAMILY MEMBER"/>
    <property type="match status" value="1"/>
</dbReference>
<feature type="binding site" evidence="19">
    <location>
        <position position="853"/>
    </location>
    <ligand>
        <name>Mn(2+)</name>
        <dbReference type="ChEBI" id="CHEBI:29035"/>
        <label>4</label>
    </ligand>
</feature>
<sequence length="1084" mass="117081">MPKRTDISSILIIGAGPIVIGQACEFDYSGTQACKALKDEGYRVILVNSNPATIMTDPGLADATYIEPITPAIVAKIIEKERPDALLPTMGGQTALNTARDLARDGTLEKFGVELIGADLEAIEKAEDRQLFREAMDRIGVPSPKSSLIKSMEAADAALADVGLPAIIRPSFTLGGQGGGIAYNREEFEQIVQQGLRLSPVHEVLIEESVLGWKEFEMEVVRDRADNCIIVCSIENIDPMGVHTGDSITVAPALTLTDKEYQRMRDASIACLREIGVDTGGSNVQFAVNPEDGRLVVIEMNPRVSRSSALASKATGFPIAKVAAKLAVGYTLDELDNDITGVTPASFEPTIDYVVTKMPRFTFEKFPGSEAILSTSMKSVGEAMAIGRTFQESLQKALRSMETGLTGLNEVEIPGAEGDQVDRAAIVAALTKSTPDRLLRTAQALRLGLSVEEIYDACAIDPWFLRQIEEIVAAEADVRKAGLPENKQGLHRLKQMGFSDARLSELAGLSEDEVAARRRILDIHPVYKRIDTCAAEFASRTPYMYSTYEGNGLEPAECESEPTDRKKIIILGGGPNRIGQGIEFDYCCVHAAFALSEAGFETIMVNCNPETVSTDYDTSDRLYFEPLTAEDVIALVRREQTNGSVLGAIVQFGGQTPLKLAAALEAAKIPILGTSPDAIDLAEDRKRFQQLLKQLGLRQPANDTAFSAEEAEKIAVEIGFPVVIRPSYVLGGRAMEIVHDVSQLRRYMRDAVKVSGKNPVLIDDFLSHATEVDVDALADGDDVHVAGIMEHIEEAGIHSGDSACSLPPITLPVDIVEEIRTQTRLLAQGLKVVGLMNVQFAVKGRDIYILEVNPRASRTVPFVAKATGVPIAKIASRVMAGEKLAGFNLSTRPLKHVAVKEAVFPFARFPGVDLILGPEMKSTGEVMGIDMDFGLAFAKSQLAAGVELPQSGTVFISVKDDDKPLATILAKKLVSFGFKIIATSGTANHFKQEGLTVDRVKKVLEGRPHIVDNMLSGHVDLVFNSTEGAQAIADSFSLRRTALTHNIPYYTTVEGARAAVQAIEALRSGRIEVAPLQSYVTGSF</sequence>
<feature type="binding site" evidence="19">
    <location>
        <position position="285"/>
    </location>
    <ligand>
        <name>Mg(2+)</name>
        <dbReference type="ChEBI" id="CHEBI:18420"/>
        <label>1</label>
    </ligand>
</feature>
<evidence type="ECO:0000256" key="1">
    <source>
        <dbReference type="ARBA" id="ARBA00001936"/>
    </source>
</evidence>
<evidence type="ECO:0000256" key="6">
    <source>
        <dbReference type="ARBA" id="ARBA00022598"/>
    </source>
</evidence>
<dbReference type="GO" id="GO:0004088">
    <property type="term" value="F:carbamoyl-phosphate synthase (glutamine-hydrolyzing) activity"/>
    <property type="evidence" value="ECO:0007669"/>
    <property type="project" value="UniProtKB-UniRule"/>
</dbReference>
<evidence type="ECO:0000313" key="22">
    <source>
        <dbReference type="EMBL" id="RKQ68071.1"/>
    </source>
</evidence>
<feature type="binding site" evidence="19">
    <location>
        <position position="215"/>
    </location>
    <ligand>
        <name>ATP</name>
        <dbReference type="ChEBI" id="CHEBI:30616"/>
        <label>1</label>
    </ligand>
</feature>
<feature type="binding site" evidence="19">
    <location>
        <position position="839"/>
    </location>
    <ligand>
        <name>Mg(2+)</name>
        <dbReference type="ChEBI" id="CHEBI:18420"/>
        <label>3</label>
    </ligand>
</feature>
<dbReference type="InterPro" id="IPR058047">
    <property type="entry name" value="CPSase_preATP-grasp"/>
</dbReference>
<feature type="binding site" evidence="19">
    <location>
        <position position="799"/>
    </location>
    <ligand>
        <name>ATP</name>
        <dbReference type="ChEBI" id="CHEBI:30616"/>
        <label>2</label>
    </ligand>
</feature>
<keyword evidence="5 19" id="KW-0055">Arginine biosynthesis</keyword>
<comment type="caution">
    <text evidence="19">Lacks conserved residue(s) required for the propagation of feature annotation.</text>
</comment>
<dbReference type="EC" id="6.3.4.16" evidence="19"/>
<keyword evidence="14" id="KW-0464">Manganese</keyword>
<feature type="binding site" evidence="19">
    <location>
        <position position="851"/>
    </location>
    <ligand>
        <name>Mg(2+)</name>
        <dbReference type="ChEBI" id="CHEBI:18420"/>
        <label>4</label>
    </ligand>
</feature>
<dbReference type="Pfam" id="PF02786">
    <property type="entry name" value="CPSase_L_D2"/>
    <property type="match status" value="2"/>
</dbReference>
<dbReference type="InterPro" id="IPR005480">
    <property type="entry name" value="CPSase_lsu_oligo"/>
</dbReference>
<dbReference type="UniPathway" id="UPA00068">
    <property type="reaction ID" value="UER00171"/>
</dbReference>
<keyword evidence="9 19" id="KW-0677">Repeat</keyword>
<feature type="binding site" evidence="19">
    <location>
        <position position="797"/>
    </location>
    <ligand>
        <name>ATP</name>
        <dbReference type="ChEBI" id="CHEBI:30616"/>
        <label>2</label>
    </ligand>
</feature>
<evidence type="ECO:0000256" key="8">
    <source>
        <dbReference type="ARBA" id="ARBA00022723"/>
    </source>
</evidence>
<feature type="binding site" evidence="19">
    <location>
        <position position="851"/>
    </location>
    <ligand>
        <name>Mg(2+)</name>
        <dbReference type="ChEBI" id="CHEBI:18420"/>
        <label>3</label>
    </ligand>
</feature>
<feature type="binding site" evidence="19">
    <location>
        <position position="851"/>
    </location>
    <ligand>
        <name>Mn(2+)</name>
        <dbReference type="ChEBI" id="CHEBI:29035"/>
        <label>4</label>
    </ligand>
</feature>
<dbReference type="OrthoDB" id="9804197at2"/>
<evidence type="ECO:0000256" key="17">
    <source>
        <dbReference type="ARBA" id="ARBA00057223"/>
    </source>
</evidence>
<dbReference type="PROSITE" id="PS51257">
    <property type="entry name" value="PROKAR_LIPOPROTEIN"/>
    <property type="match status" value="1"/>
</dbReference>
<dbReference type="InterPro" id="IPR006275">
    <property type="entry name" value="CPSase_lsu"/>
</dbReference>
<proteinExistence type="inferred from homology"/>
<comment type="catalytic activity">
    <reaction evidence="15 19">
        <text>hydrogencarbonate + NH4(+) + 2 ATP = carbamoyl phosphate + 2 ADP + phosphate + 2 H(+)</text>
        <dbReference type="Rhea" id="RHEA:18029"/>
        <dbReference type="ChEBI" id="CHEBI:15378"/>
        <dbReference type="ChEBI" id="CHEBI:17544"/>
        <dbReference type="ChEBI" id="CHEBI:28938"/>
        <dbReference type="ChEBI" id="CHEBI:30616"/>
        <dbReference type="ChEBI" id="CHEBI:43474"/>
        <dbReference type="ChEBI" id="CHEBI:58228"/>
        <dbReference type="ChEBI" id="CHEBI:456216"/>
        <dbReference type="EC" id="6.3.4.16"/>
    </reaction>
</comment>
<dbReference type="InterPro" id="IPR005479">
    <property type="entry name" value="CPAse_ATP-bd"/>
</dbReference>
<dbReference type="Pfam" id="PF02787">
    <property type="entry name" value="CPSase_L_D3"/>
    <property type="match status" value="1"/>
</dbReference>
<protein>
    <recommendedName>
        <fullName evidence="19">Carbamoyl phosphate synthase large chain</fullName>
        <ecNumber evidence="19">6.3.4.16</ecNumber>
        <ecNumber evidence="19">6.3.5.5</ecNumber>
    </recommendedName>
    <alternativeName>
        <fullName evidence="19">Carbamoyl phosphate synthetase ammonia chain</fullName>
    </alternativeName>
</protein>
<comment type="similarity">
    <text evidence="4 19">Belongs to the CarB family.</text>
</comment>
<dbReference type="GO" id="GO:0044205">
    <property type="term" value="P:'de novo' UMP biosynthetic process"/>
    <property type="evidence" value="ECO:0007669"/>
    <property type="project" value="UniProtKB-UniRule"/>
</dbReference>
<dbReference type="Pfam" id="PF02142">
    <property type="entry name" value="MGS"/>
    <property type="match status" value="1"/>
</dbReference>
<keyword evidence="13 19" id="KW-0665">Pyrimidine biosynthesis</keyword>
<feature type="domain" description="MGS-like" evidence="21">
    <location>
        <begin position="946"/>
        <end position="1084"/>
    </location>
</feature>
<dbReference type="FunFam" id="3.30.470.20:FF:000013">
    <property type="entry name" value="Carbamoyl-phosphate synthase large chain"/>
    <property type="match status" value="1"/>
</dbReference>
<evidence type="ECO:0000256" key="10">
    <source>
        <dbReference type="ARBA" id="ARBA00022741"/>
    </source>
</evidence>
<dbReference type="FunFam" id="3.30.470.20:FF:000007">
    <property type="entry name" value="Carbamoyl-phosphate synthase large chain"/>
    <property type="match status" value="1"/>
</dbReference>
<dbReference type="InterPro" id="IPR005483">
    <property type="entry name" value="CPSase_dom"/>
</dbReference>
<dbReference type="InterPro" id="IPR036914">
    <property type="entry name" value="MGS-like_dom_sf"/>
</dbReference>
<dbReference type="FunFam" id="3.40.50.20:FF:000001">
    <property type="entry name" value="Carbamoyl-phosphate synthase large chain"/>
    <property type="match status" value="1"/>
</dbReference>
<evidence type="ECO:0000256" key="3">
    <source>
        <dbReference type="ARBA" id="ARBA00005077"/>
    </source>
</evidence>
<feature type="region of interest" description="Carboxyphosphate synthetic domain" evidence="19">
    <location>
        <begin position="1"/>
        <end position="402"/>
    </location>
</feature>
<dbReference type="GO" id="GO:0006526">
    <property type="term" value="P:L-arginine biosynthetic process"/>
    <property type="evidence" value="ECO:0007669"/>
    <property type="project" value="UniProtKB-UniRule"/>
</dbReference>
<accession>A0A420WAN2</accession>
<evidence type="ECO:0000256" key="14">
    <source>
        <dbReference type="ARBA" id="ARBA00023211"/>
    </source>
</evidence>
<feature type="binding site" evidence="19">
    <location>
        <position position="771"/>
    </location>
    <ligand>
        <name>ATP</name>
        <dbReference type="ChEBI" id="CHEBI:30616"/>
        <label>2</label>
    </ligand>
</feature>
<dbReference type="PROSITE" id="PS50975">
    <property type="entry name" value="ATP_GRASP"/>
    <property type="match status" value="2"/>
</dbReference>
<comment type="domain">
    <text evidence="19">The large subunit is composed of 2 ATP-grasp domains that are involved in binding the 2 ATP molecules needed for carbamoyl phosphate synthesis. The N-terminal ATP-grasp domain (referred to as the carboxyphosphate synthetic component) catalyzes the ATP-dependent phosphorylation of hydrogencarbonate to carboxyphosphate and the subsequent nucleophilic attack by ammonia to form a carbamate intermediate. The C-terminal ATP-grasp domain (referred to as the carbamoyl phosphate synthetic component) then catalyzes the phosphorylation of carbamate with the second ATP to form the end product carbamoyl phosphate. The reactive and unstable enzyme intermediates are sequentially channeled from one active site to the next through the interior of the protein over a distance of at least 96 A.</text>
</comment>
<dbReference type="GO" id="GO:0005524">
    <property type="term" value="F:ATP binding"/>
    <property type="evidence" value="ECO:0007669"/>
    <property type="project" value="UniProtKB-UniRule"/>
</dbReference>
<evidence type="ECO:0000256" key="4">
    <source>
        <dbReference type="ARBA" id="ARBA00009799"/>
    </source>
</evidence>
<feature type="domain" description="ATP-grasp" evidence="20">
    <location>
        <begin position="689"/>
        <end position="880"/>
    </location>
</feature>
<feature type="domain" description="ATP-grasp" evidence="20">
    <location>
        <begin position="133"/>
        <end position="328"/>
    </location>
</feature>
<feature type="binding site" evidence="19">
    <location>
        <position position="242"/>
    </location>
    <ligand>
        <name>ATP</name>
        <dbReference type="ChEBI" id="CHEBI:30616"/>
        <label>1</label>
    </ligand>
</feature>
<dbReference type="InterPro" id="IPR033937">
    <property type="entry name" value="MGS_CPS_CarB"/>
</dbReference>
<evidence type="ECO:0000256" key="7">
    <source>
        <dbReference type="ARBA" id="ARBA00022605"/>
    </source>
</evidence>
<dbReference type="SMART" id="SM01096">
    <property type="entry name" value="CPSase_L_D3"/>
    <property type="match status" value="1"/>
</dbReference>
<dbReference type="Gene3D" id="3.40.50.20">
    <property type="match status" value="2"/>
</dbReference>
<dbReference type="FunFam" id="3.40.50.20:FF:000003">
    <property type="entry name" value="Carbamoyl-phosphate synthase large chain"/>
    <property type="match status" value="1"/>
</dbReference>
<dbReference type="SUPFAM" id="SSF52335">
    <property type="entry name" value="Methylglyoxal synthase-like"/>
    <property type="match status" value="1"/>
</dbReference>
<feature type="binding site" evidence="19">
    <location>
        <position position="243"/>
    </location>
    <ligand>
        <name>ATP</name>
        <dbReference type="ChEBI" id="CHEBI:30616"/>
        <label>1</label>
    </ligand>
</feature>
<dbReference type="GO" id="GO:0046872">
    <property type="term" value="F:metal ion binding"/>
    <property type="evidence" value="ECO:0007669"/>
    <property type="project" value="UniProtKB-KW"/>
</dbReference>
<dbReference type="UniPathway" id="UPA00070">
    <property type="reaction ID" value="UER00115"/>
</dbReference>
<evidence type="ECO:0000256" key="16">
    <source>
        <dbReference type="ARBA" id="ARBA00048816"/>
    </source>
</evidence>
<feature type="binding site" evidence="19">
    <location>
        <position position="299"/>
    </location>
    <ligand>
        <name>Mn(2+)</name>
        <dbReference type="ChEBI" id="CHEBI:29035"/>
        <label>2</label>
    </ligand>
</feature>
<dbReference type="Pfam" id="PF25596">
    <property type="entry name" value="CPSase_L_D1"/>
    <property type="match status" value="2"/>
</dbReference>
<feature type="binding site" evidence="19">
    <location>
        <position position="241"/>
    </location>
    <ligand>
        <name>ATP</name>
        <dbReference type="ChEBI" id="CHEBI:30616"/>
        <label>1</label>
    </ligand>
</feature>
<feature type="binding site" evidence="19">
    <location>
        <position position="208"/>
    </location>
    <ligand>
        <name>ATP</name>
        <dbReference type="ChEBI" id="CHEBI:30616"/>
        <label>1</label>
    </ligand>
</feature>
<dbReference type="SUPFAM" id="SSF52440">
    <property type="entry name" value="PreATP-grasp domain"/>
    <property type="match status" value="2"/>
</dbReference>
<feature type="binding site" evidence="19">
    <location>
        <position position="299"/>
    </location>
    <ligand>
        <name>Mg(2+)</name>
        <dbReference type="ChEBI" id="CHEBI:18420"/>
        <label>1</label>
    </ligand>
</feature>
<feature type="binding site" evidence="19">
    <location>
        <position position="175"/>
    </location>
    <ligand>
        <name>ATP</name>
        <dbReference type="ChEBI" id="CHEBI:30616"/>
        <label>1</label>
    </ligand>
</feature>
<dbReference type="Gene3D" id="1.10.1030.10">
    <property type="entry name" value="Carbamoyl-phosphate synthetase, large subunit oligomerisation domain"/>
    <property type="match status" value="1"/>
</dbReference>
<evidence type="ECO:0000313" key="23">
    <source>
        <dbReference type="Proteomes" id="UP000277424"/>
    </source>
</evidence>
<keyword evidence="10 19" id="KW-0547">Nucleotide-binding</keyword>
<dbReference type="PROSITE" id="PS00867">
    <property type="entry name" value="CPSASE_2"/>
    <property type="match status" value="2"/>
</dbReference>
<keyword evidence="8" id="KW-0479">Metal-binding</keyword>
<dbReference type="GO" id="GO:0005737">
    <property type="term" value="C:cytoplasm"/>
    <property type="evidence" value="ECO:0007669"/>
    <property type="project" value="TreeGrafter"/>
</dbReference>
<dbReference type="SMART" id="SM00851">
    <property type="entry name" value="MGS"/>
    <property type="match status" value="1"/>
</dbReference>
<evidence type="ECO:0000256" key="13">
    <source>
        <dbReference type="ARBA" id="ARBA00022975"/>
    </source>
</evidence>
<comment type="caution">
    <text evidence="22">The sequence shown here is derived from an EMBL/GenBank/DDBJ whole genome shotgun (WGS) entry which is preliminary data.</text>
</comment>
<feature type="region of interest" description="Allosteric domain" evidence="19">
    <location>
        <begin position="946"/>
        <end position="1084"/>
    </location>
</feature>
<evidence type="ECO:0000256" key="2">
    <source>
        <dbReference type="ARBA" id="ARBA00004812"/>
    </source>
</evidence>
<feature type="binding site" evidence="19">
    <location>
        <position position="853"/>
    </location>
    <ligand>
        <name>Mg(2+)</name>
        <dbReference type="ChEBI" id="CHEBI:18420"/>
        <label>4</label>
    </ligand>
</feature>
<dbReference type="Gene3D" id="3.30.470.20">
    <property type="entry name" value="ATP-grasp fold, B domain"/>
    <property type="match status" value="2"/>
</dbReference>
<keyword evidence="11 19" id="KW-0067">ATP-binding</keyword>
<comment type="subunit">
    <text evidence="18 19">Composed of two chains; the small (or glutamine) chain promotes the hydrolysis of glutamine to ammonia, which is used by the large (or ammonia) chain to synthesize carbamoyl phosphate. Tetramer of heterodimers (alpha,beta)4.</text>
</comment>
<feature type="binding site" evidence="19">
    <location>
        <position position="129"/>
    </location>
    <ligand>
        <name>ATP</name>
        <dbReference type="ChEBI" id="CHEBI:30616"/>
        <label>1</label>
    </ligand>
</feature>
<evidence type="ECO:0000256" key="12">
    <source>
        <dbReference type="ARBA" id="ARBA00022842"/>
    </source>
</evidence>
<dbReference type="NCBIfam" id="NF009455">
    <property type="entry name" value="PRK12815.1"/>
    <property type="match status" value="1"/>
</dbReference>
<comment type="function">
    <text evidence="17 19">Large subunit of the glutamine-dependent carbamoyl phosphate synthetase (CPSase). CPSase catalyzes the formation of carbamoyl phosphate from the ammonia moiety of glutamine, carbonate, and phosphate donated by ATP, constituting the first step of 2 biosynthetic pathways, one leading to arginine and/or urea and the other to pyrimidine nucleotides. The large subunit (synthetase) binds the substrates ammonia (free or transferred from glutamine from the small subunit), hydrogencarbonate and ATP and carries out an ATP-coupled ligase reaction, activating hydrogencarbonate by forming carboxy phosphate which reacts with ammonia to form carbamoyl phosphate.</text>
</comment>